<dbReference type="InterPro" id="IPR000866">
    <property type="entry name" value="AhpC/TSA"/>
</dbReference>
<accession>A0A5Q4ZKR9</accession>
<protein>
    <recommendedName>
        <fullName evidence="2">thioredoxin-dependent peroxiredoxin</fullName>
        <ecNumber evidence="2">1.11.1.24</ecNumber>
    </recommendedName>
    <alternativeName>
        <fullName evidence="8">Thioredoxin peroxidase</fullName>
    </alternativeName>
    <alternativeName>
        <fullName evidence="10">Thioredoxin-dependent peroxiredoxin Bcp</fullName>
    </alternativeName>
</protein>
<keyword evidence="7" id="KW-0676">Redox-active center</keyword>
<dbReference type="GO" id="GO:0045454">
    <property type="term" value="P:cell redox homeostasis"/>
    <property type="evidence" value="ECO:0007669"/>
    <property type="project" value="TreeGrafter"/>
</dbReference>
<dbReference type="GO" id="GO:0005737">
    <property type="term" value="C:cytoplasm"/>
    <property type="evidence" value="ECO:0007669"/>
    <property type="project" value="TreeGrafter"/>
</dbReference>
<dbReference type="KEGG" id="pdio:PDMSB3_1784"/>
<evidence type="ECO:0000256" key="3">
    <source>
        <dbReference type="ARBA" id="ARBA00022559"/>
    </source>
</evidence>
<name>A0A5Q4ZKR9_9BURK</name>
<dbReference type="EMBL" id="LR699553">
    <property type="protein sequence ID" value="VVD28240.1"/>
    <property type="molecule type" value="Genomic_DNA"/>
</dbReference>
<dbReference type="Pfam" id="PF00578">
    <property type="entry name" value="AhpC-TSA"/>
    <property type="match status" value="1"/>
</dbReference>
<evidence type="ECO:0000256" key="4">
    <source>
        <dbReference type="ARBA" id="ARBA00022862"/>
    </source>
</evidence>
<evidence type="ECO:0000256" key="10">
    <source>
        <dbReference type="ARBA" id="ARBA00042639"/>
    </source>
</evidence>
<keyword evidence="5" id="KW-0560">Oxidoreductase</keyword>
<evidence type="ECO:0000256" key="6">
    <source>
        <dbReference type="ARBA" id="ARBA00023157"/>
    </source>
</evidence>
<dbReference type="GO" id="GO:0008379">
    <property type="term" value="F:thioredoxin peroxidase activity"/>
    <property type="evidence" value="ECO:0007669"/>
    <property type="project" value="TreeGrafter"/>
</dbReference>
<dbReference type="Gene3D" id="3.40.30.10">
    <property type="entry name" value="Glutaredoxin"/>
    <property type="match status" value="1"/>
</dbReference>
<dbReference type="InterPro" id="IPR050924">
    <property type="entry name" value="Peroxiredoxin_BCP/PrxQ"/>
</dbReference>
<keyword evidence="6" id="KW-1015">Disulfide bond</keyword>
<gene>
    <name evidence="13" type="ORF">PDMSB3_1784</name>
</gene>
<evidence type="ECO:0000313" key="14">
    <source>
        <dbReference type="Proteomes" id="UP000325811"/>
    </source>
</evidence>
<keyword evidence="3" id="KW-0575">Peroxidase</keyword>
<dbReference type="EC" id="1.11.1.24" evidence="2"/>
<comment type="function">
    <text evidence="1">Thiol-specific peroxidase that catalyzes the reduction of hydrogen peroxide and organic hydroperoxides to water and alcohols, respectively. Plays a role in cell protection against oxidative stress by detoxifying peroxides and as sensor of hydrogen peroxide-mediated signaling events.</text>
</comment>
<evidence type="ECO:0000256" key="7">
    <source>
        <dbReference type="ARBA" id="ARBA00023284"/>
    </source>
</evidence>
<dbReference type="InterPro" id="IPR013766">
    <property type="entry name" value="Thioredoxin_domain"/>
</dbReference>
<comment type="catalytic activity">
    <reaction evidence="11">
        <text>a hydroperoxide + [thioredoxin]-dithiol = an alcohol + [thioredoxin]-disulfide + H2O</text>
        <dbReference type="Rhea" id="RHEA:62620"/>
        <dbReference type="Rhea" id="RHEA-COMP:10698"/>
        <dbReference type="Rhea" id="RHEA-COMP:10700"/>
        <dbReference type="ChEBI" id="CHEBI:15377"/>
        <dbReference type="ChEBI" id="CHEBI:29950"/>
        <dbReference type="ChEBI" id="CHEBI:30879"/>
        <dbReference type="ChEBI" id="CHEBI:35924"/>
        <dbReference type="ChEBI" id="CHEBI:50058"/>
        <dbReference type="EC" id="1.11.1.24"/>
    </reaction>
</comment>
<evidence type="ECO:0000259" key="12">
    <source>
        <dbReference type="PROSITE" id="PS51352"/>
    </source>
</evidence>
<organism evidence="13 14">
    <name type="scientific">Paraburkholderia dioscoreae</name>
    <dbReference type="NCBI Taxonomy" id="2604047"/>
    <lineage>
        <taxon>Bacteria</taxon>
        <taxon>Pseudomonadati</taxon>
        <taxon>Pseudomonadota</taxon>
        <taxon>Betaproteobacteria</taxon>
        <taxon>Burkholderiales</taxon>
        <taxon>Burkholderiaceae</taxon>
        <taxon>Paraburkholderia</taxon>
    </lineage>
</organism>
<keyword evidence="14" id="KW-1185">Reference proteome</keyword>
<dbReference type="SUPFAM" id="SSF52833">
    <property type="entry name" value="Thioredoxin-like"/>
    <property type="match status" value="1"/>
</dbReference>
<dbReference type="AlphaFoldDB" id="A0A5Q4ZKR9"/>
<reference evidence="13 14" key="1">
    <citation type="submission" date="2019-08" db="EMBL/GenBank/DDBJ databases">
        <authorList>
            <person name="Herpell B J."/>
        </authorList>
    </citation>
    <scope>NUCLEOTIDE SEQUENCE [LARGE SCALE GENOMIC DNA]</scope>
    <source>
        <strain evidence="14">Msb3</strain>
    </source>
</reference>
<dbReference type="PANTHER" id="PTHR42801">
    <property type="entry name" value="THIOREDOXIN-DEPENDENT PEROXIDE REDUCTASE"/>
    <property type="match status" value="1"/>
</dbReference>
<evidence type="ECO:0000256" key="1">
    <source>
        <dbReference type="ARBA" id="ARBA00003330"/>
    </source>
</evidence>
<evidence type="ECO:0000256" key="8">
    <source>
        <dbReference type="ARBA" id="ARBA00032824"/>
    </source>
</evidence>
<dbReference type="InterPro" id="IPR036249">
    <property type="entry name" value="Thioredoxin-like_sf"/>
</dbReference>
<dbReference type="PANTHER" id="PTHR42801:SF7">
    <property type="entry name" value="SLL1159 PROTEIN"/>
    <property type="match status" value="1"/>
</dbReference>
<evidence type="ECO:0000313" key="13">
    <source>
        <dbReference type="EMBL" id="VVD28240.1"/>
    </source>
</evidence>
<feature type="domain" description="Thioredoxin" evidence="12">
    <location>
        <begin position="48"/>
        <end position="170"/>
    </location>
</feature>
<evidence type="ECO:0000256" key="9">
    <source>
        <dbReference type="ARBA" id="ARBA00038489"/>
    </source>
</evidence>
<proteinExistence type="inferred from homology"/>
<sequence>MSLQDKLDAFRADFKAGKPPFNAPPEIHSVMERATAELIASGQAAGAIKAGDRAPHFNLKDQDGNDVSFAALLLKGPLVVTFYRGAWCPYCNIELQAINEVLPQIQTYGANVVAISPQTPLTSRKSVRTNELGFPVLSDMNGRERSDARRLRTALRAARLSGRALQEPEERSADVQQRSQLDLADAGALCHRTGRHRAVFRGQSGLRASSRPVAYVPGSGKSDRQRLSLTAQRLRLNGHYAAPENPPRLFDSFLFLKDI</sequence>
<dbReference type="PROSITE" id="PS51352">
    <property type="entry name" value="THIOREDOXIN_2"/>
    <property type="match status" value="1"/>
</dbReference>
<keyword evidence="4" id="KW-0049">Antioxidant</keyword>
<dbReference type="Proteomes" id="UP000325811">
    <property type="component" value="Chromosome I"/>
</dbReference>
<evidence type="ECO:0000256" key="5">
    <source>
        <dbReference type="ARBA" id="ARBA00023002"/>
    </source>
</evidence>
<dbReference type="CDD" id="cd02970">
    <property type="entry name" value="PRX_like2"/>
    <property type="match status" value="1"/>
</dbReference>
<comment type="similarity">
    <text evidence="9">Belongs to the peroxiredoxin family. BCP/PrxQ subfamily.</text>
</comment>
<evidence type="ECO:0000256" key="2">
    <source>
        <dbReference type="ARBA" id="ARBA00013017"/>
    </source>
</evidence>
<evidence type="ECO:0000256" key="11">
    <source>
        <dbReference type="ARBA" id="ARBA00049091"/>
    </source>
</evidence>
<dbReference type="GO" id="GO:0034599">
    <property type="term" value="P:cellular response to oxidative stress"/>
    <property type="evidence" value="ECO:0007669"/>
    <property type="project" value="TreeGrafter"/>
</dbReference>